<evidence type="ECO:0000259" key="3">
    <source>
        <dbReference type="SMART" id="SM00892"/>
    </source>
</evidence>
<dbReference type="PANTHER" id="PTHR21472">
    <property type="entry name" value="ENDONUCLEASE DOMAIN-CONTAINING 1 PROTEIN ENDOD1"/>
    <property type="match status" value="1"/>
</dbReference>
<dbReference type="PANTHER" id="PTHR21472:SF15">
    <property type="entry name" value="ENDONUCLEASE DOMAIN-CONTAINING 1 PROTEIN-RELATED"/>
    <property type="match status" value="1"/>
</dbReference>
<feature type="compositionally biased region" description="Low complexity" evidence="1">
    <location>
        <begin position="403"/>
        <end position="417"/>
    </location>
</feature>
<protein>
    <recommendedName>
        <fullName evidence="6">Endonuclease domain-containing 1 protein-like</fullName>
    </recommendedName>
</protein>
<feature type="region of interest" description="Disordered" evidence="1">
    <location>
        <begin position="379"/>
        <end position="417"/>
    </location>
</feature>
<feature type="domain" description="DNA/RNA non-specific endonuclease/pyrophosphatase/phosphodiesterase" evidence="3">
    <location>
        <begin position="40"/>
        <end position="246"/>
    </location>
</feature>
<dbReference type="SUPFAM" id="SSF54060">
    <property type="entry name" value="His-Me finger endonucleases"/>
    <property type="match status" value="1"/>
</dbReference>
<dbReference type="RefSeq" id="XP_010791319.1">
    <property type="nucleotide sequence ID" value="XM_010793017.1"/>
</dbReference>
<feature type="region of interest" description="Disordered" evidence="1">
    <location>
        <begin position="260"/>
        <end position="344"/>
    </location>
</feature>
<dbReference type="KEGG" id="ncc:104964276"/>
<dbReference type="SMART" id="SM00892">
    <property type="entry name" value="Endonuclease_NS"/>
    <property type="match status" value="1"/>
</dbReference>
<dbReference type="InterPro" id="IPR039015">
    <property type="entry name" value="ENDOD1"/>
</dbReference>
<dbReference type="InterPro" id="IPR044925">
    <property type="entry name" value="His-Me_finger_sf"/>
</dbReference>
<reference evidence="5" key="1">
    <citation type="submission" date="2025-08" db="UniProtKB">
        <authorList>
            <consortium name="RefSeq"/>
        </authorList>
    </citation>
    <scope>IDENTIFICATION</scope>
    <source>
        <tissue evidence="5">Muscle</tissue>
    </source>
</reference>
<dbReference type="Pfam" id="PF01223">
    <property type="entry name" value="Endonuclease_NS"/>
    <property type="match status" value="1"/>
</dbReference>
<dbReference type="SMART" id="SM00477">
    <property type="entry name" value="NUC"/>
    <property type="match status" value="1"/>
</dbReference>
<dbReference type="GeneID" id="104964276"/>
<dbReference type="AlphaFoldDB" id="A0A6I9PJS9"/>
<evidence type="ECO:0000256" key="1">
    <source>
        <dbReference type="SAM" id="MobiDB-lite"/>
    </source>
</evidence>
<accession>A0A6I9PJS9</accession>
<dbReference type="InterPro" id="IPR020821">
    <property type="entry name" value="ENPP1-3/EXOG-like_nuc-like"/>
</dbReference>
<feature type="non-terminal residue" evidence="5">
    <location>
        <position position="417"/>
    </location>
</feature>
<proteinExistence type="predicted"/>
<dbReference type="InterPro" id="IPR044929">
    <property type="entry name" value="DNA/RNA_non-sp_Endonuclease_sf"/>
</dbReference>
<feature type="domain" description="ENPP1-3/EXOG-like endonuclease/phosphodiesterase" evidence="2">
    <location>
        <begin position="41"/>
        <end position="254"/>
    </location>
</feature>
<dbReference type="GO" id="GO:0016787">
    <property type="term" value="F:hydrolase activity"/>
    <property type="evidence" value="ECO:0007669"/>
    <property type="project" value="InterPro"/>
</dbReference>
<dbReference type="InterPro" id="IPR001604">
    <property type="entry name" value="Endo_G_ENPP1-like_dom"/>
</dbReference>
<dbReference type="Gene3D" id="3.40.570.10">
    <property type="entry name" value="Extracellular Endonuclease, subunit A"/>
    <property type="match status" value="1"/>
</dbReference>
<organism evidence="4 5">
    <name type="scientific">Notothenia coriiceps</name>
    <name type="common">black rockcod</name>
    <dbReference type="NCBI Taxonomy" id="8208"/>
    <lineage>
        <taxon>Eukaryota</taxon>
        <taxon>Metazoa</taxon>
        <taxon>Chordata</taxon>
        <taxon>Craniata</taxon>
        <taxon>Vertebrata</taxon>
        <taxon>Euteleostomi</taxon>
        <taxon>Actinopterygii</taxon>
        <taxon>Neopterygii</taxon>
        <taxon>Teleostei</taxon>
        <taxon>Neoteleostei</taxon>
        <taxon>Acanthomorphata</taxon>
        <taxon>Eupercaria</taxon>
        <taxon>Perciformes</taxon>
        <taxon>Notothenioidei</taxon>
        <taxon>Nototheniidae</taxon>
        <taxon>Notothenia</taxon>
    </lineage>
</organism>
<dbReference type="OrthoDB" id="69221at2759"/>
<keyword evidence="4" id="KW-1185">Reference proteome</keyword>
<feature type="compositionally biased region" description="Polar residues" evidence="1">
    <location>
        <begin position="379"/>
        <end position="402"/>
    </location>
</feature>
<dbReference type="GO" id="GO:0003676">
    <property type="term" value="F:nucleic acid binding"/>
    <property type="evidence" value="ECO:0007669"/>
    <property type="project" value="InterPro"/>
</dbReference>
<dbReference type="Proteomes" id="UP000504611">
    <property type="component" value="Unplaced"/>
</dbReference>
<evidence type="ECO:0000259" key="2">
    <source>
        <dbReference type="SMART" id="SM00477"/>
    </source>
</evidence>
<feature type="compositionally biased region" description="Low complexity" evidence="1">
    <location>
        <begin position="272"/>
        <end position="344"/>
    </location>
</feature>
<gene>
    <name evidence="5" type="primary">LOC104964276</name>
</gene>
<name>A0A6I9PJS9_9TELE</name>
<evidence type="ECO:0000313" key="5">
    <source>
        <dbReference type="RefSeq" id="XP_010791319.1"/>
    </source>
</evidence>
<dbReference type="GO" id="GO:0046872">
    <property type="term" value="F:metal ion binding"/>
    <property type="evidence" value="ECO:0007669"/>
    <property type="project" value="InterPro"/>
</dbReference>
<evidence type="ECO:0000313" key="4">
    <source>
        <dbReference type="Proteomes" id="UP000504611"/>
    </source>
</evidence>
<evidence type="ECO:0008006" key="6">
    <source>
        <dbReference type="Google" id="ProtNLM"/>
    </source>
</evidence>
<sequence>MAHCPWFLLEEKTPNVPDVLQDGTILDQNRYKVICQTFKNKRRFVTLYDTRNKIPVFSAFKYRGTDGTKSNRPLWRMEPQLERKTNAINMRNDKKRNQKKNQASNSDYLFSDPYNRGHLFPNSYGFDKEDRDSTFTLTNIVPQVKNFNGGSWAEMERCVQCFLNKHCINSFNLLEGFVVTGAKPGNTQLKERVNIPSLLWSAFCCYNHTKDKWLAAAYWGDNVPGEHSRNLEPKTLAELHEQLGFEVFPGTQCPLREHALQEEQSRRRRRGISASSSFCPCLPQTSTTSAPPTTTPSFPSSTVSTTLSTTLSTTTDKTTTVPITPATTKPQTYTTNPLTTIPATSEPQYNSIIMTSTPTIPASSEPKTNSTNQTSTAFIPASTESQTNQTPTIPATSEPQINSTSSTSTPTIPATSE</sequence>